<evidence type="ECO:0000256" key="2">
    <source>
        <dbReference type="ARBA" id="ARBA00022723"/>
    </source>
</evidence>
<dbReference type="InterPro" id="IPR044862">
    <property type="entry name" value="Pro_4_hyd_alph_FE2OG_OXY"/>
</dbReference>
<evidence type="ECO:0000256" key="4">
    <source>
        <dbReference type="ARBA" id="ARBA00022964"/>
    </source>
</evidence>
<evidence type="ECO:0000256" key="6">
    <source>
        <dbReference type="ARBA" id="ARBA00023004"/>
    </source>
</evidence>
<dbReference type="GO" id="GO:0031418">
    <property type="term" value="F:L-ascorbic acid binding"/>
    <property type="evidence" value="ECO:0007669"/>
    <property type="project" value="UniProtKB-KW"/>
</dbReference>
<dbReference type="PANTHER" id="PTHR12907:SF26">
    <property type="entry name" value="HIF PROLYL HYDROXYLASE, ISOFORM C"/>
    <property type="match status" value="1"/>
</dbReference>
<dbReference type="InterPro" id="IPR051559">
    <property type="entry name" value="HIF_prolyl_hydroxylases"/>
</dbReference>
<protein>
    <recommendedName>
        <fullName evidence="8">Fe2OG dioxygenase domain-containing protein</fullName>
    </recommendedName>
</protein>
<evidence type="ECO:0000256" key="1">
    <source>
        <dbReference type="ARBA" id="ARBA00001961"/>
    </source>
</evidence>
<feature type="region of interest" description="Disordered" evidence="7">
    <location>
        <begin position="189"/>
        <end position="216"/>
    </location>
</feature>
<dbReference type="PROSITE" id="PS51471">
    <property type="entry name" value="FE2OG_OXY"/>
    <property type="match status" value="1"/>
</dbReference>
<dbReference type="GO" id="GO:0008198">
    <property type="term" value="F:ferrous iron binding"/>
    <property type="evidence" value="ECO:0007669"/>
    <property type="project" value="TreeGrafter"/>
</dbReference>
<comment type="caution">
    <text evidence="9">The sequence shown here is derived from an EMBL/GenBank/DDBJ whole genome shotgun (WGS) entry which is preliminary data.</text>
</comment>
<feature type="domain" description="Fe2OG dioxygenase" evidence="8">
    <location>
        <begin position="369"/>
        <end position="479"/>
    </location>
</feature>
<keyword evidence="4" id="KW-0223">Dioxygenase</keyword>
<accession>A0A813F0Y3</accession>
<gene>
    <name evidence="9" type="ORF">PGLA1383_LOCUS25113</name>
</gene>
<evidence type="ECO:0000256" key="7">
    <source>
        <dbReference type="SAM" id="MobiDB-lite"/>
    </source>
</evidence>
<proteinExistence type="predicted"/>
<feature type="compositionally biased region" description="Low complexity" evidence="7">
    <location>
        <begin position="198"/>
        <end position="209"/>
    </location>
</feature>
<organism evidence="9 10">
    <name type="scientific">Polarella glacialis</name>
    <name type="common">Dinoflagellate</name>
    <dbReference type="NCBI Taxonomy" id="89957"/>
    <lineage>
        <taxon>Eukaryota</taxon>
        <taxon>Sar</taxon>
        <taxon>Alveolata</taxon>
        <taxon>Dinophyceae</taxon>
        <taxon>Suessiales</taxon>
        <taxon>Suessiaceae</taxon>
        <taxon>Polarella</taxon>
    </lineage>
</organism>
<dbReference type="OrthoDB" id="1274115at2759"/>
<feature type="compositionally biased region" description="Basic residues" evidence="7">
    <location>
        <begin position="1"/>
        <end position="10"/>
    </location>
</feature>
<evidence type="ECO:0000259" key="8">
    <source>
        <dbReference type="PROSITE" id="PS51471"/>
    </source>
</evidence>
<dbReference type="InterPro" id="IPR005123">
    <property type="entry name" value="Oxoglu/Fe-dep_dioxygenase_dom"/>
</dbReference>
<name>A0A813F0Y3_POLGL</name>
<keyword evidence="3" id="KW-0847">Vitamin C</keyword>
<keyword evidence="6" id="KW-0408">Iron</keyword>
<dbReference type="AlphaFoldDB" id="A0A813F0Y3"/>
<keyword evidence="2" id="KW-0479">Metal-binding</keyword>
<dbReference type="Proteomes" id="UP000654075">
    <property type="component" value="Unassembled WGS sequence"/>
</dbReference>
<feature type="region of interest" description="Disordered" evidence="7">
    <location>
        <begin position="86"/>
        <end position="176"/>
    </location>
</feature>
<evidence type="ECO:0000313" key="9">
    <source>
        <dbReference type="EMBL" id="CAE8607172.1"/>
    </source>
</evidence>
<sequence>MPSKTRSAKPKQKENLESQAKVVPTKAVQVQSAGKDVLAKLEEQVQSLTKLADDYLDQGLLGHHEEASQMRDSAAKTLKDVSSRLGLAPDHLAARSESAKPPKLTPAQGISSSSRAAAEPKRPSDEEPCPAADVGAVPVDAAARASAEADTSANAVPGWSQPAGQGGSGGSALPLPRYRWLPQAEGNGATLEVLGPNSGSAAGAATSTSESDEPPEIDVAERVVRCSWHQSKWTLTVPLGFGADSAQCSVVRKRRTGLLQLTLTPKQASPPADQEESRALCAKISGPGCSWMDGFVAGAEADSVRSRLLDLWRGGKFEPGEVEGGRKARVGSDEYLYLEEGDPILSIFTRRLDKLVLQLTKEVPSLRGKWLMRGRAMAAVYAGPGSRYTPHFDAVGGDNGRMVTCILYLNPFWRKGDGAELQIWPEAKTLMPEGACLEVEPLHGRLAVFLCDSQNLHEVKPVTGDHAEPRLAISFWYYDSKDGLRHREDEADGDP</sequence>
<feature type="compositionally biased region" description="Low complexity" evidence="7">
    <location>
        <begin position="131"/>
        <end position="163"/>
    </location>
</feature>
<dbReference type="SMART" id="SM00702">
    <property type="entry name" value="P4Hc"/>
    <property type="match status" value="1"/>
</dbReference>
<dbReference type="PANTHER" id="PTHR12907">
    <property type="entry name" value="EGL NINE HOMOLOG-RELATED"/>
    <property type="match status" value="1"/>
</dbReference>
<keyword evidence="5" id="KW-0560">Oxidoreductase</keyword>
<comment type="cofactor">
    <cofactor evidence="1">
        <name>L-ascorbate</name>
        <dbReference type="ChEBI" id="CHEBI:38290"/>
    </cofactor>
</comment>
<reference evidence="9" key="1">
    <citation type="submission" date="2021-02" db="EMBL/GenBank/DDBJ databases">
        <authorList>
            <person name="Dougan E. K."/>
            <person name="Rhodes N."/>
            <person name="Thang M."/>
            <person name="Chan C."/>
        </authorList>
    </citation>
    <scope>NUCLEOTIDE SEQUENCE</scope>
</reference>
<feature type="region of interest" description="Disordered" evidence="7">
    <location>
        <begin position="1"/>
        <end position="26"/>
    </location>
</feature>
<dbReference type="InterPro" id="IPR006620">
    <property type="entry name" value="Pro_4_hyd_alph"/>
</dbReference>
<dbReference type="GO" id="GO:0031543">
    <property type="term" value="F:peptidyl-proline dioxygenase activity"/>
    <property type="evidence" value="ECO:0007669"/>
    <property type="project" value="TreeGrafter"/>
</dbReference>
<dbReference type="Pfam" id="PF13640">
    <property type="entry name" value="2OG-FeII_Oxy_3"/>
    <property type="match status" value="1"/>
</dbReference>
<dbReference type="EMBL" id="CAJNNV010020756">
    <property type="protein sequence ID" value="CAE8607172.1"/>
    <property type="molecule type" value="Genomic_DNA"/>
</dbReference>
<dbReference type="GO" id="GO:0071456">
    <property type="term" value="P:cellular response to hypoxia"/>
    <property type="evidence" value="ECO:0007669"/>
    <property type="project" value="TreeGrafter"/>
</dbReference>
<evidence type="ECO:0000313" key="10">
    <source>
        <dbReference type="Proteomes" id="UP000654075"/>
    </source>
</evidence>
<evidence type="ECO:0000256" key="5">
    <source>
        <dbReference type="ARBA" id="ARBA00023002"/>
    </source>
</evidence>
<evidence type="ECO:0000256" key="3">
    <source>
        <dbReference type="ARBA" id="ARBA00022896"/>
    </source>
</evidence>
<dbReference type="Gene3D" id="2.60.120.620">
    <property type="entry name" value="q2cbj1_9rhob like domain"/>
    <property type="match status" value="1"/>
</dbReference>
<keyword evidence="10" id="KW-1185">Reference proteome</keyword>